<sequence length="81" mass="9059">MKENWRRRKQTWLSAAAEALAAANRPTSLAGQVAGARPADRLDCTPPAQQNGQRLARSLALWRCRQRRCHAVCGQVYASER</sequence>
<evidence type="ECO:0000313" key="1">
    <source>
        <dbReference type="EMBL" id="MXU84622.1"/>
    </source>
</evidence>
<accession>A0A6B0TX51</accession>
<proteinExistence type="predicted"/>
<protein>
    <submittedName>
        <fullName evidence="1">Uncharacterized protein</fullName>
    </submittedName>
</protein>
<organism evidence="1">
    <name type="scientific">Ixodes ricinus</name>
    <name type="common">Common tick</name>
    <name type="synonym">Acarus ricinus</name>
    <dbReference type="NCBI Taxonomy" id="34613"/>
    <lineage>
        <taxon>Eukaryota</taxon>
        <taxon>Metazoa</taxon>
        <taxon>Ecdysozoa</taxon>
        <taxon>Arthropoda</taxon>
        <taxon>Chelicerata</taxon>
        <taxon>Arachnida</taxon>
        <taxon>Acari</taxon>
        <taxon>Parasitiformes</taxon>
        <taxon>Ixodida</taxon>
        <taxon>Ixodoidea</taxon>
        <taxon>Ixodidae</taxon>
        <taxon>Ixodinae</taxon>
        <taxon>Ixodes</taxon>
    </lineage>
</organism>
<dbReference type="AlphaFoldDB" id="A0A6B0TX51"/>
<dbReference type="EMBL" id="GIFC01002539">
    <property type="protein sequence ID" value="MXU84622.1"/>
    <property type="molecule type" value="Transcribed_RNA"/>
</dbReference>
<name>A0A6B0TX51_IXORI</name>
<reference evidence="1" key="1">
    <citation type="submission" date="2019-12" db="EMBL/GenBank/DDBJ databases">
        <title>An insight into the sialome of adult female Ixodes ricinus ticks feeding for 6 days.</title>
        <authorList>
            <person name="Perner J."/>
            <person name="Ribeiro J.M.C."/>
        </authorList>
    </citation>
    <scope>NUCLEOTIDE SEQUENCE</scope>
    <source>
        <strain evidence="1">Semi-engorged</strain>
        <tissue evidence="1">Salivary glands</tissue>
    </source>
</reference>